<organism evidence="3 4">
    <name type="scientific">Noviherbaspirillum album</name>
    <dbReference type="NCBI Taxonomy" id="3080276"/>
    <lineage>
        <taxon>Bacteria</taxon>
        <taxon>Pseudomonadati</taxon>
        <taxon>Pseudomonadota</taxon>
        <taxon>Betaproteobacteria</taxon>
        <taxon>Burkholderiales</taxon>
        <taxon>Oxalobacteraceae</taxon>
        <taxon>Noviherbaspirillum</taxon>
    </lineage>
</organism>
<dbReference type="Proteomes" id="UP001352263">
    <property type="component" value="Unassembled WGS sequence"/>
</dbReference>
<evidence type="ECO:0000313" key="4">
    <source>
        <dbReference type="Proteomes" id="UP001352263"/>
    </source>
</evidence>
<dbReference type="RefSeq" id="WP_326508461.1">
    <property type="nucleotide sequence ID" value="NZ_JAWIIV010000021.1"/>
</dbReference>
<protein>
    <submittedName>
        <fullName evidence="3">Helix-turn-helix domain-containing protein</fullName>
    </submittedName>
</protein>
<reference evidence="3 4" key="1">
    <citation type="submission" date="2023-10" db="EMBL/GenBank/DDBJ databases">
        <title>Noviherbaspirillum sp. CPCC 100848 genome assembly.</title>
        <authorList>
            <person name="Li X.Y."/>
            <person name="Fang X.M."/>
        </authorList>
    </citation>
    <scope>NUCLEOTIDE SEQUENCE [LARGE SCALE GENOMIC DNA]</scope>
    <source>
        <strain evidence="3 4">CPCC 100848</strain>
    </source>
</reference>
<proteinExistence type="predicted"/>
<dbReference type="SMART" id="SM00530">
    <property type="entry name" value="HTH_XRE"/>
    <property type="match status" value="1"/>
</dbReference>
<sequence>MPIPYPIRFSDQLRQHLKGLRKKHGYTQAQLGQLLGVSQARIAEIEANPGLVNLDQLLQIFSVLGATLSLEELQTDAAVADPDHSKVRPPRRNPGHQIETPVPERPVQSGSGPAPAPEQERSLALRPKKGTW</sequence>
<dbReference type="InterPro" id="IPR010982">
    <property type="entry name" value="Lambda_DNA-bd_dom_sf"/>
</dbReference>
<dbReference type="Gene3D" id="1.10.260.40">
    <property type="entry name" value="lambda repressor-like DNA-binding domains"/>
    <property type="match status" value="1"/>
</dbReference>
<feature type="region of interest" description="Disordered" evidence="1">
    <location>
        <begin position="77"/>
        <end position="132"/>
    </location>
</feature>
<evidence type="ECO:0000259" key="2">
    <source>
        <dbReference type="PROSITE" id="PS50943"/>
    </source>
</evidence>
<dbReference type="PROSITE" id="PS50943">
    <property type="entry name" value="HTH_CROC1"/>
    <property type="match status" value="1"/>
</dbReference>
<feature type="domain" description="HTH cro/C1-type" evidence="2">
    <location>
        <begin position="17"/>
        <end position="73"/>
    </location>
</feature>
<dbReference type="InterPro" id="IPR001387">
    <property type="entry name" value="Cro/C1-type_HTH"/>
</dbReference>
<evidence type="ECO:0000313" key="3">
    <source>
        <dbReference type="EMBL" id="MEC4721779.1"/>
    </source>
</evidence>
<dbReference type="Pfam" id="PF01381">
    <property type="entry name" value="HTH_3"/>
    <property type="match status" value="1"/>
</dbReference>
<evidence type="ECO:0000256" key="1">
    <source>
        <dbReference type="SAM" id="MobiDB-lite"/>
    </source>
</evidence>
<keyword evidence="4" id="KW-1185">Reference proteome</keyword>
<dbReference type="SUPFAM" id="SSF47413">
    <property type="entry name" value="lambda repressor-like DNA-binding domains"/>
    <property type="match status" value="1"/>
</dbReference>
<name>A0ABU6JDQ3_9BURK</name>
<dbReference type="CDD" id="cd00093">
    <property type="entry name" value="HTH_XRE"/>
    <property type="match status" value="1"/>
</dbReference>
<accession>A0ABU6JDQ3</accession>
<gene>
    <name evidence="3" type="ORF">RY831_21655</name>
</gene>
<comment type="caution">
    <text evidence="3">The sequence shown here is derived from an EMBL/GenBank/DDBJ whole genome shotgun (WGS) entry which is preliminary data.</text>
</comment>
<dbReference type="EMBL" id="JAWIIV010000021">
    <property type="protein sequence ID" value="MEC4721779.1"/>
    <property type="molecule type" value="Genomic_DNA"/>
</dbReference>